<accession>S2KM72</accession>
<gene>
    <name evidence="1" type="ORF">L861_23290</name>
</gene>
<dbReference type="EMBL" id="ASTJ01000022">
    <property type="protein sequence ID" value="EPC03237.1"/>
    <property type="molecule type" value="Genomic_DNA"/>
</dbReference>
<protein>
    <submittedName>
        <fullName evidence="1">Uncharacterized protein</fullName>
    </submittedName>
</protein>
<reference evidence="1 2" key="1">
    <citation type="journal article" date="2013" name="Genome Announc.">
        <title>Draft genome sequence of the moderately halophilic gammaproteobacterium Halomonas anticariensis FP35.</title>
        <authorList>
            <person name="Tahrioui A."/>
            <person name="Quesada E."/>
            <person name="Llamas I."/>
        </authorList>
    </citation>
    <scope>NUCLEOTIDE SEQUENCE [LARGE SCALE GENOMIC DNA]</scope>
    <source>
        <strain evidence="2">DSM 16096 / CECT 5854 / LMG 22089 / FP35</strain>
    </source>
</reference>
<name>S2KM72_LITA3</name>
<proteinExistence type="predicted"/>
<dbReference type="Gene3D" id="2.30.130.30">
    <property type="entry name" value="Hypothetical protein"/>
    <property type="match status" value="1"/>
</dbReference>
<dbReference type="AlphaFoldDB" id="S2KM72"/>
<evidence type="ECO:0000313" key="1">
    <source>
        <dbReference type="EMBL" id="EPC03237.1"/>
    </source>
</evidence>
<organism evidence="1 2">
    <name type="scientific">Litchfieldella anticariensis (strain DSM 16096 / CECT 5854 / CIP 108499 / LMG 22089 / FP35)</name>
    <name type="common">Halomonas anticariensis</name>
    <dbReference type="NCBI Taxonomy" id="1121939"/>
    <lineage>
        <taxon>Bacteria</taxon>
        <taxon>Pseudomonadati</taxon>
        <taxon>Pseudomonadota</taxon>
        <taxon>Gammaproteobacteria</taxon>
        <taxon>Oceanospirillales</taxon>
        <taxon>Halomonadaceae</taxon>
        <taxon>Litchfieldella</taxon>
    </lineage>
</organism>
<evidence type="ECO:0000313" key="2">
    <source>
        <dbReference type="Proteomes" id="UP000014463"/>
    </source>
</evidence>
<sequence>MLSAEIMFTDSLPPNEVWTKYGKEICISKEEFDEYTKGRSAVSAIGLKNVQPLSKDICLNTMREYEKNFQPPQFFSKLCPERALYSAFYA</sequence>
<dbReference type="Proteomes" id="UP000014463">
    <property type="component" value="Unassembled WGS sequence"/>
</dbReference>
<keyword evidence="2" id="KW-1185">Reference proteome</keyword>
<comment type="caution">
    <text evidence="1">The sequence shown here is derived from an EMBL/GenBank/DDBJ whole genome shotgun (WGS) entry which is preliminary data.</text>
</comment>